<comment type="similarity">
    <text evidence="2">Belongs to the binding-protein-dependent transport system permease family. FecCD subfamily.</text>
</comment>
<accession>A0A511DKV7</accession>
<comment type="caution">
    <text evidence="9">The sequence shown here is derived from an EMBL/GenBank/DDBJ whole genome shotgun (WGS) entry which is preliminary data.</text>
</comment>
<dbReference type="RefSeq" id="WP_222596336.1">
    <property type="nucleotide sequence ID" value="NZ_BJVJ01000044.1"/>
</dbReference>
<comment type="subcellular location">
    <subcellularLocation>
        <location evidence="1">Cell membrane</location>
        <topology evidence="1">Multi-pass membrane protein</topology>
    </subcellularLocation>
</comment>
<keyword evidence="7 8" id="KW-0472">Membrane</keyword>
<dbReference type="Proteomes" id="UP000321685">
    <property type="component" value="Unassembled WGS sequence"/>
</dbReference>
<dbReference type="Pfam" id="PF01032">
    <property type="entry name" value="FecCD"/>
    <property type="match status" value="1"/>
</dbReference>
<organism evidence="9 10">
    <name type="scientific">Pseudonocardia sulfidoxydans NBRC 16205</name>
    <dbReference type="NCBI Taxonomy" id="1223511"/>
    <lineage>
        <taxon>Bacteria</taxon>
        <taxon>Bacillati</taxon>
        <taxon>Actinomycetota</taxon>
        <taxon>Actinomycetes</taxon>
        <taxon>Pseudonocardiales</taxon>
        <taxon>Pseudonocardiaceae</taxon>
        <taxon>Pseudonocardia</taxon>
    </lineage>
</organism>
<gene>
    <name evidence="9" type="ORF">PSU4_39910</name>
</gene>
<keyword evidence="4" id="KW-1003">Cell membrane</keyword>
<dbReference type="PANTHER" id="PTHR30472">
    <property type="entry name" value="FERRIC ENTEROBACTIN TRANSPORT SYSTEM PERMEASE PROTEIN"/>
    <property type="match status" value="1"/>
</dbReference>
<evidence type="ECO:0000256" key="7">
    <source>
        <dbReference type="ARBA" id="ARBA00023136"/>
    </source>
</evidence>
<dbReference type="Gene3D" id="1.10.3470.10">
    <property type="entry name" value="ABC transporter involved in vitamin B12 uptake, BtuC"/>
    <property type="match status" value="1"/>
</dbReference>
<keyword evidence="6 8" id="KW-1133">Transmembrane helix</keyword>
<evidence type="ECO:0000256" key="8">
    <source>
        <dbReference type="SAM" id="Phobius"/>
    </source>
</evidence>
<feature type="transmembrane region" description="Helical" evidence="8">
    <location>
        <begin position="257"/>
        <end position="283"/>
    </location>
</feature>
<feature type="transmembrane region" description="Helical" evidence="8">
    <location>
        <begin position="166"/>
        <end position="189"/>
    </location>
</feature>
<feature type="transmembrane region" description="Helical" evidence="8">
    <location>
        <begin position="137"/>
        <end position="159"/>
    </location>
</feature>
<evidence type="ECO:0000256" key="2">
    <source>
        <dbReference type="ARBA" id="ARBA00007935"/>
    </source>
</evidence>
<evidence type="ECO:0000256" key="4">
    <source>
        <dbReference type="ARBA" id="ARBA00022475"/>
    </source>
</evidence>
<keyword evidence="10" id="KW-1185">Reference proteome</keyword>
<dbReference type="GO" id="GO:0033214">
    <property type="term" value="P:siderophore-iron import into cell"/>
    <property type="evidence" value="ECO:0007669"/>
    <property type="project" value="TreeGrafter"/>
</dbReference>
<evidence type="ECO:0000256" key="1">
    <source>
        <dbReference type="ARBA" id="ARBA00004651"/>
    </source>
</evidence>
<proteinExistence type="inferred from homology"/>
<dbReference type="CDD" id="cd06550">
    <property type="entry name" value="TM_ABC_iron-siderophores_like"/>
    <property type="match status" value="1"/>
</dbReference>
<keyword evidence="5 8" id="KW-0812">Transmembrane</keyword>
<evidence type="ECO:0000256" key="3">
    <source>
        <dbReference type="ARBA" id="ARBA00022448"/>
    </source>
</evidence>
<evidence type="ECO:0000313" key="9">
    <source>
        <dbReference type="EMBL" id="GEL25037.1"/>
    </source>
</evidence>
<evidence type="ECO:0000256" key="5">
    <source>
        <dbReference type="ARBA" id="ARBA00022692"/>
    </source>
</evidence>
<reference evidence="9 10" key="1">
    <citation type="submission" date="2019-07" db="EMBL/GenBank/DDBJ databases">
        <title>Whole genome shotgun sequence of Pseudonocardia sulfidoxydans NBRC 16205.</title>
        <authorList>
            <person name="Hosoyama A."/>
            <person name="Uohara A."/>
            <person name="Ohji S."/>
            <person name="Ichikawa N."/>
        </authorList>
    </citation>
    <scope>NUCLEOTIDE SEQUENCE [LARGE SCALE GENOMIC DNA]</scope>
    <source>
        <strain evidence="9 10">NBRC 16205</strain>
    </source>
</reference>
<sequence>MTGAAAPRPAGRWRLLVLLAAVVALGVLVVASVALGSSGVGFADAAWAIGARILGSDVTPDGERVQAVVWGLRLPRVVLAVLGGAALSVAGVVMQGMLRNPMVSPFTLGISSAAAFGASVVILFGGAASAGGRTDPLVVAGALIASAGCAALLLGLSWIRRAAAVTLILVGMALNYLFSAVTAALQYVATDQQLAQIVRWTFGSVNEADWTQVAVVGCVAAVAFPLVMARAGALDAVAFAGDDAARGLGVDVTGLRIVGSITAVALAAVVVSFTGVIAFVGLVGPHIARLIIGAGHRYLVPFAAVSGALLLLAADTVGRTVFAPVVIPVGIVVSFLGAPLFLNLVLARKRSFL</sequence>
<dbReference type="GO" id="GO:0005886">
    <property type="term" value="C:plasma membrane"/>
    <property type="evidence" value="ECO:0007669"/>
    <property type="project" value="UniProtKB-SubCell"/>
</dbReference>
<feature type="transmembrane region" description="Helical" evidence="8">
    <location>
        <begin position="295"/>
        <end position="314"/>
    </location>
</feature>
<dbReference type="FunFam" id="1.10.3470.10:FF:000001">
    <property type="entry name" value="Vitamin B12 ABC transporter permease BtuC"/>
    <property type="match status" value="1"/>
</dbReference>
<dbReference type="InterPro" id="IPR000522">
    <property type="entry name" value="ABC_transptr_permease_BtuC"/>
</dbReference>
<evidence type="ECO:0000256" key="6">
    <source>
        <dbReference type="ARBA" id="ARBA00022989"/>
    </source>
</evidence>
<dbReference type="InterPro" id="IPR037294">
    <property type="entry name" value="ABC_BtuC-like"/>
</dbReference>
<dbReference type="PANTHER" id="PTHR30472:SF25">
    <property type="entry name" value="ABC TRANSPORTER PERMEASE PROTEIN MJ0876-RELATED"/>
    <property type="match status" value="1"/>
</dbReference>
<feature type="transmembrane region" description="Helical" evidence="8">
    <location>
        <begin position="72"/>
        <end position="94"/>
    </location>
</feature>
<protein>
    <submittedName>
        <fullName evidence="9">Iron ABC transporter permease</fullName>
    </submittedName>
</protein>
<dbReference type="GO" id="GO:0022857">
    <property type="term" value="F:transmembrane transporter activity"/>
    <property type="evidence" value="ECO:0007669"/>
    <property type="project" value="InterPro"/>
</dbReference>
<keyword evidence="3" id="KW-0813">Transport</keyword>
<evidence type="ECO:0000313" key="10">
    <source>
        <dbReference type="Proteomes" id="UP000321685"/>
    </source>
</evidence>
<dbReference type="EMBL" id="BJVJ01000044">
    <property type="protein sequence ID" value="GEL25037.1"/>
    <property type="molecule type" value="Genomic_DNA"/>
</dbReference>
<feature type="transmembrane region" description="Helical" evidence="8">
    <location>
        <begin position="106"/>
        <end position="131"/>
    </location>
</feature>
<dbReference type="AlphaFoldDB" id="A0A511DKV7"/>
<name>A0A511DKV7_9PSEU</name>
<feature type="transmembrane region" description="Helical" evidence="8">
    <location>
        <begin position="326"/>
        <end position="347"/>
    </location>
</feature>
<dbReference type="SUPFAM" id="SSF81345">
    <property type="entry name" value="ABC transporter involved in vitamin B12 uptake, BtuC"/>
    <property type="match status" value="1"/>
</dbReference>